<evidence type="ECO:0000256" key="3">
    <source>
        <dbReference type="ARBA" id="ARBA00022692"/>
    </source>
</evidence>
<dbReference type="GO" id="GO:0030247">
    <property type="term" value="F:polysaccharide binding"/>
    <property type="evidence" value="ECO:0007669"/>
    <property type="project" value="InterPro"/>
</dbReference>
<dbReference type="Pfam" id="PF14380">
    <property type="entry name" value="WAK_assoc"/>
    <property type="match status" value="1"/>
</dbReference>
<feature type="domain" description="Wall-associated receptor kinase C-terminal" evidence="12">
    <location>
        <begin position="168"/>
        <end position="244"/>
    </location>
</feature>
<dbReference type="PANTHER" id="PTHR33138:SF85">
    <property type="entry name" value="LEAF RUST 10 DISEASE-RESISTANCE LOCUS RECEPTOR-LIKE PROTEIN KINASE-LIKE 2.7 ISOFORM X1"/>
    <property type="match status" value="1"/>
</dbReference>
<evidence type="ECO:0000256" key="4">
    <source>
        <dbReference type="ARBA" id="ARBA00022729"/>
    </source>
</evidence>
<keyword evidence="6" id="KW-0472">Membrane</keyword>
<comment type="catalytic activity">
    <reaction evidence="9">
        <text>L-seryl-[protein] + ATP = O-phospho-L-seryl-[protein] + ADP + H(+)</text>
        <dbReference type="Rhea" id="RHEA:17989"/>
        <dbReference type="Rhea" id="RHEA-COMP:9863"/>
        <dbReference type="Rhea" id="RHEA-COMP:11604"/>
        <dbReference type="ChEBI" id="CHEBI:15378"/>
        <dbReference type="ChEBI" id="CHEBI:29999"/>
        <dbReference type="ChEBI" id="CHEBI:30616"/>
        <dbReference type="ChEBI" id="CHEBI:83421"/>
        <dbReference type="ChEBI" id="CHEBI:456216"/>
        <dbReference type="EC" id="2.7.11.1"/>
    </reaction>
</comment>
<dbReference type="Proteomes" id="UP000187203">
    <property type="component" value="Unassembled WGS sequence"/>
</dbReference>
<keyword evidence="7" id="KW-0325">Glycoprotein</keyword>
<evidence type="ECO:0000259" key="11">
    <source>
        <dbReference type="Pfam" id="PF13947"/>
    </source>
</evidence>
<dbReference type="Pfam" id="PF13947">
    <property type="entry name" value="GUB_WAK_bind"/>
    <property type="match status" value="1"/>
</dbReference>
<evidence type="ECO:0000256" key="7">
    <source>
        <dbReference type="ARBA" id="ARBA00023180"/>
    </source>
</evidence>
<dbReference type="InterPro" id="IPR025287">
    <property type="entry name" value="WAK_GUB"/>
</dbReference>
<dbReference type="EC" id="2.7.11.1" evidence="2"/>
<evidence type="ECO:0000256" key="1">
    <source>
        <dbReference type="ARBA" id="ARBA00004167"/>
    </source>
</evidence>
<evidence type="ECO:0000313" key="13">
    <source>
        <dbReference type="EMBL" id="OMO61544.1"/>
    </source>
</evidence>
<dbReference type="STRING" id="93759.A0A1R3GTW2"/>
<comment type="catalytic activity">
    <reaction evidence="8">
        <text>L-threonyl-[protein] + ATP = O-phospho-L-threonyl-[protein] + ADP + H(+)</text>
        <dbReference type="Rhea" id="RHEA:46608"/>
        <dbReference type="Rhea" id="RHEA-COMP:11060"/>
        <dbReference type="Rhea" id="RHEA-COMP:11605"/>
        <dbReference type="ChEBI" id="CHEBI:15378"/>
        <dbReference type="ChEBI" id="CHEBI:30013"/>
        <dbReference type="ChEBI" id="CHEBI:30616"/>
        <dbReference type="ChEBI" id="CHEBI:61977"/>
        <dbReference type="ChEBI" id="CHEBI:456216"/>
        <dbReference type="EC" id="2.7.11.1"/>
    </reaction>
</comment>
<accession>A0A1R3GTW2</accession>
<evidence type="ECO:0000256" key="2">
    <source>
        <dbReference type="ARBA" id="ARBA00012513"/>
    </source>
</evidence>
<evidence type="ECO:0000256" key="6">
    <source>
        <dbReference type="ARBA" id="ARBA00023136"/>
    </source>
</evidence>
<evidence type="ECO:0000259" key="12">
    <source>
        <dbReference type="Pfam" id="PF14380"/>
    </source>
</evidence>
<keyword evidence="5" id="KW-1133">Transmembrane helix</keyword>
<feature type="domain" description="Wall-associated receptor kinase galacturonan-binding" evidence="11">
    <location>
        <begin position="31"/>
        <end position="89"/>
    </location>
</feature>
<evidence type="ECO:0000256" key="10">
    <source>
        <dbReference type="SAM" id="SignalP"/>
    </source>
</evidence>
<evidence type="ECO:0000313" key="14">
    <source>
        <dbReference type="Proteomes" id="UP000187203"/>
    </source>
</evidence>
<reference evidence="14" key="1">
    <citation type="submission" date="2013-09" db="EMBL/GenBank/DDBJ databases">
        <title>Corchorus olitorius genome sequencing.</title>
        <authorList>
            <person name="Alam M."/>
            <person name="Haque M.S."/>
            <person name="Islam M.S."/>
            <person name="Emdad E.M."/>
            <person name="Islam M.M."/>
            <person name="Ahmed B."/>
            <person name="Halim A."/>
            <person name="Hossen Q.M.M."/>
            <person name="Hossain M.Z."/>
            <person name="Ahmed R."/>
            <person name="Khan M.M."/>
            <person name="Islam R."/>
            <person name="Rashid M.M."/>
            <person name="Khan S.A."/>
            <person name="Rahman M.S."/>
            <person name="Alam M."/>
            <person name="Yahiya A.S."/>
            <person name="Khan M.S."/>
            <person name="Azam M.S."/>
            <person name="Haque T."/>
            <person name="Lashkar M.Z.H."/>
            <person name="Akhand A.I."/>
            <person name="Morshed G."/>
            <person name="Roy S."/>
            <person name="Uddin K.S."/>
            <person name="Rabeya T."/>
            <person name="Hossain A.S."/>
            <person name="Chowdhury A."/>
            <person name="Snigdha A.R."/>
            <person name="Mortoza M.S."/>
            <person name="Matin S.A."/>
            <person name="Hoque S.M.E."/>
            <person name="Islam M.K."/>
            <person name="Roy D.K."/>
            <person name="Haider R."/>
            <person name="Moosa M.M."/>
            <person name="Elias S.M."/>
            <person name="Hasan A.M."/>
            <person name="Jahan S."/>
            <person name="Shafiuddin M."/>
            <person name="Mahmood N."/>
            <person name="Shommy N.S."/>
        </authorList>
    </citation>
    <scope>NUCLEOTIDE SEQUENCE [LARGE SCALE GENOMIC DNA]</scope>
    <source>
        <strain evidence="14">cv. O-4</strain>
    </source>
</reference>
<dbReference type="InterPro" id="IPR032872">
    <property type="entry name" value="WAK_assoc_C"/>
</dbReference>
<dbReference type="GO" id="GO:0016020">
    <property type="term" value="C:membrane"/>
    <property type="evidence" value="ECO:0007669"/>
    <property type="project" value="UniProtKB-SubCell"/>
</dbReference>
<dbReference type="EMBL" id="AWUE01021609">
    <property type="protein sequence ID" value="OMO61544.1"/>
    <property type="molecule type" value="Genomic_DNA"/>
</dbReference>
<dbReference type="GO" id="GO:0004674">
    <property type="term" value="F:protein serine/threonine kinase activity"/>
    <property type="evidence" value="ECO:0007669"/>
    <property type="project" value="UniProtKB-KW"/>
</dbReference>
<comment type="subcellular location">
    <subcellularLocation>
        <location evidence="1">Membrane</location>
        <topology evidence="1">Single-pass membrane protein</topology>
    </subcellularLocation>
</comment>
<keyword evidence="14" id="KW-1185">Reference proteome</keyword>
<dbReference type="OrthoDB" id="974104at2759"/>
<evidence type="ECO:0000256" key="5">
    <source>
        <dbReference type="ARBA" id="ARBA00022989"/>
    </source>
</evidence>
<comment type="caution">
    <text evidence="13">The sequence shown here is derived from an EMBL/GenBank/DDBJ whole genome shotgun (WGS) entry which is preliminary data.</text>
</comment>
<proteinExistence type="predicted"/>
<sequence length="377" mass="42914">MNFHFAIIPILCSVLLPIAYSHEDNEQFLECNKTFNCGLIQEIGYPFWSIARPRYCGHGGLEFELICEDNQFPVININDQRFRVLNMSQPGIISIAPVDIWQNPCPQQFHNLSLTHHLCDFSTTIRNLSVFYGCPLETDIPEENRFTCAGINGNNIYAYYLDETLLRMHSSDLVDCNTSIILPVNQNELVQLLSGNDTIDDAWNKGFNVMYHKDIISCIACRNSGGVCGSNNTTLEFLCFCRDNPHPQFCQAPVLQSLSYPFWNDDRPQVCKEEGFGLTKCDEPHPVINISGKEFRLIHVNQAAYTMTIAPEDLWGNICLDNPINITLGNPFLSFSHTVRNLSFFYHCNATALMETIKIPPSPNHIFGCPQEYSFWM</sequence>
<dbReference type="AlphaFoldDB" id="A0A1R3GTW2"/>
<dbReference type="PANTHER" id="PTHR33138">
    <property type="entry name" value="OS01G0690200 PROTEIN"/>
    <property type="match status" value="1"/>
</dbReference>
<protein>
    <recommendedName>
        <fullName evidence="2">non-specific serine/threonine protein kinase</fullName>
        <ecNumber evidence="2">2.7.11.1</ecNumber>
    </recommendedName>
</protein>
<name>A0A1R3GTW2_9ROSI</name>
<evidence type="ECO:0000256" key="9">
    <source>
        <dbReference type="ARBA" id="ARBA00048679"/>
    </source>
</evidence>
<gene>
    <name evidence="13" type="ORF">COLO4_33402</name>
</gene>
<evidence type="ECO:0000256" key="8">
    <source>
        <dbReference type="ARBA" id="ARBA00047899"/>
    </source>
</evidence>
<feature type="chain" id="PRO_5013340137" description="non-specific serine/threonine protein kinase" evidence="10">
    <location>
        <begin position="22"/>
        <end position="377"/>
    </location>
</feature>
<feature type="signal peptide" evidence="10">
    <location>
        <begin position="1"/>
        <end position="21"/>
    </location>
</feature>
<keyword evidence="3" id="KW-0812">Transmembrane</keyword>
<keyword evidence="4 10" id="KW-0732">Signal</keyword>
<organism evidence="13 14">
    <name type="scientific">Corchorus olitorius</name>
    <dbReference type="NCBI Taxonomy" id="93759"/>
    <lineage>
        <taxon>Eukaryota</taxon>
        <taxon>Viridiplantae</taxon>
        <taxon>Streptophyta</taxon>
        <taxon>Embryophyta</taxon>
        <taxon>Tracheophyta</taxon>
        <taxon>Spermatophyta</taxon>
        <taxon>Magnoliopsida</taxon>
        <taxon>eudicotyledons</taxon>
        <taxon>Gunneridae</taxon>
        <taxon>Pentapetalae</taxon>
        <taxon>rosids</taxon>
        <taxon>malvids</taxon>
        <taxon>Malvales</taxon>
        <taxon>Malvaceae</taxon>
        <taxon>Grewioideae</taxon>
        <taxon>Apeibeae</taxon>
        <taxon>Corchorus</taxon>
    </lineage>
</organism>